<accession>A0A1I1SJJ6</accession>
<dbReference type="RefSeq" id="WP_177208148.1">
    <property type="nucleotide sequence ID" value="NZ_FOLO01000060.1"/>
</dbReference>
<keyword evidence="1" id="KW-0472">Membrane</keyword>
<dbReference type="AlphaFoldDB" id="A0A1I1SJJ6"/>
<sequence length="52" mass="5122">MNTSSTGEILTTSVLGGLVMGVLSFNGMGSAVAIGSMIAVSVISATYALARN</sequence>
<evidence type="ECO:0000313" key="3">
    <source>
        <dbReference type="Proteomes" id="UP000198862"/>
    </source>
</evidence>
<keyword evidence="1" id="KW-0812">Transmembrane</keyword>
<proteinExistence type="predicted"/>
<feature type="transmembrane region" description="Helical" evidence="1">
    <location>
        <begin position="31"/>
        <end position="50"/>
    </location>
</feature>
<keyword evidence="3" id="KW-1185">Reference proteome</keyword>
<evidence type="ECO:0000313" key="2">
    <source>
        <dbReference type="EMBL" id="SFD46482.1"/>
    </source>
</evidence>
<keyword evidence="1" id="KW-1133">Transmembrane helix</keyword>
<gene>
    <name evidence="2" type="ORF">SAMN02745724_04592</name>
</gene>
<evidence type="ECO:0000256" key="1">
    <source>
        <dbReference type="SAM" id="Phobius"/>
    </source>
</evidence>
<protein>
    <submittedName>
        <fullName evidence="2">Uncharacterized protein</fullName>
    </submittedName>
</protein>
<reference evidence="2 3" key="1">
    <citation type="submission" date="2016-10" db="EMBL/GenBank/DDBJ databases">
        <authorList>
            <person name="de Groot N.N."/>
        </authorList>
    </citation>
    <scope>NUCLEOTIDE SEQUENCE [LARGE SCALE GENOMIC DNA]</scope>
    <source>
        <strain evidence="2 3">DSM 6059</strain>
    </source>
</reference>
<dbReference type="EMBL" id="FOLO01000060">
    <property type="protein sequence ID" value="SFD46482.1"/>
    <property type="molecule type" value="Genomic_DNA"/>
</dbReference>
<dbReference type="Proteomes" id="UP000198862">
    <property type="component" value="Unassembled WGS sequence"/>
</dbReference>
<name>A0A1I1SJJ6_9GAMM</name>
<organism evidence="2 3">
    <name type="scientific">Pseudoalteromonas denitrificans DSM 6059</name>
    <dbReference type="NCBI Taxonomy" id="1123010"/>
    <lineage>
        <taxon>Bacteria</taxon>
        <taxon>Pseudomonadati</taxon>
        <taxon>Pseudomonadota</taxon>
        <taxon>Gammaproteobacteria</taxon>
        <taxon>Alteromonadales</taxon>
        <taxon>Pseudoalteromonadaceae</taxon>
        <taxon>Pseudoalteromonas</taxon>
    </lineage>
</organism>